<dbReference type="RefSeq" id="WP_186934660.1">
    <property type="nucleotide sequence ID" value="NZ_JACOPS010000001.1"/>
</dbReference>
<comment type="caution">
    <text evidence="2">The sequence shown here is derived from an EMBL/GenBank/DDBJ whole genome shotgun (WGS) entry which is preliminary data.</text>
</comment>
<dbReference type="InterPro" id="IPR028082">
    <property type="entry name" value="Peripla_BP_I"/>
</dbReference>
<keyword evidence="1" id="KW-0732">Signal</keyword>
<dbReference type="PANTHER" id="PTHR35271">
    <property type="entry name" value="ABC TRANSPORTER, SUBSTRATE-BINDING LIPOPROTEIN-RELATED"/>
    <property type="match status" value="1"/>
</dbReference>
<evidence type="ECO:0000313" key="3">
    <source>
        <dbReference type="Proteomes" id="UP000636755"/>
    </source>
</evidence>
<proteinExistence type="predicted"/>
<dbReference type="SUPFAM" id="SSF53822">
    <property type="entry name" value="Periplasmic binding protein-like I"/>
    <property type="match status" value="1"/>
</dbReference>
<name>A0ABR7HII0_9FIRM</name>
<accession>A0ABR7HII0</accession>
<protein>
    <submittedName>
        <fullName evidence="2">ABC transporter substrate-binding protein</fullName>
    </submittedName>
</protein>
<gene>
    <name evidence="2" type="ORF">H8R91_02015</name>
</gene>
<reference evidence="2 3" key="1">
    <citation type="submission" date="2020-08" db="EMBL/GenBank/DDBJ databases">
        <title>Genome public.</title>
        <authorList>
            <person name="Liu C."/>
            <person name="Sun Q."/>
        </authorList>
    </citation>
    <scope>NUCLEOTIDE SEQUENCE [LARGE SCALE GENOMIC DNA]</scope>
    <source>
        <strain evidence="2 3">NSJ-71</strain>
    </source>
</reference>
<dbReference type="Proteomes" id="UP000636755">
    <property type="component" value="Unassembled WGS sequence"/>
</dbReference>
<feature type="chain" id="PRO_5047012872" evidence="1">
    <location>
        <begin position="23"/>
        <end position="336"/>
    </location>
</feature>
<dbReference type="Pfam" id="PF04392">
    <property type="entry name" value="ABC_sub_bind"/>
    <property type="match status" value="1"/>
</dbReference>
<dbReference type="EMBL" id="JACOPS010000001">
    <property type="protein sequence ID" value="MBC5727324.1"/>
    <property type="molecule type" value="Genomic_DNA"/>
</dbReference>
<feature type="signal peptide" evidence="1">
    <location>
        <begin position="1"/>
        <end position="22"/>
    </location>
</feature>
<dbReference type="CDD" id="cd06325">
    <property type="entry name" value="PBP1_ABC_unchar_transporter"/>
    <property type="match status" value="1"/>
</dbReference>
<sequence>MKMTKRILATATAALTVTAALAGCTGGTSSTTSKAAPSQADANKVYNIGICQLVQHEALDAATKGFKDTLTEKLGADKVKFDEQNAQGDSATCATICNQFVSSNYDLILGNGTAALQAAYTATPSIPILGTSITDYGTALDMAEWTGVSGMNVSGTTDLAPLDKQADMLKELFPDAKTIGILYCSAEANSKYQSDTITPFFESAGYTVKTYSFADSNDVAAVAKTACDESDVLYIPTDNTAASNTGIIDNTATAAKTPIIAGEEGICKGCGVATLSISYYELGQKTGDMAYDILVNGADITSLKVESAPNVTKKYVKSRCDAYGITIPDDYEAIEE</sequence>
<keyword evidence="3" id="KW-1185">Reference proteome</keyword>
<evidence type="ECO:0000313" key="2">
    <source>
        <dbReference type="EMBL" id="MBC5727324.1"/>
    </source>
</evidence>
<dbReference type="PROSITE" id="PS51257">
    <property type="entry name" value="PROKAR_LIPOPROTEIN"/>
    <property type="match status" value="1"/>
</dbReference>
<dbReference type="PANTHER" id="PTHR35271:SF1">
    <property type="entry name" value="ABC TRANSPORTER, SUBSTRATE-BINDING LIPOPROTEIN"/>
    <property type="match status" value="1"/>
</dbReference>
<dbReference type="InterPro" id="IPR007487">
    <property type="entry name" value="ABC_transpt-TYRBP-like"/>
</dbReference>
<dbReference type="Gene3D" id="3.40.50.2300">
    <property type="match status" value="2"/>
</dbReference>
<evidence type="ECO:0000256" key="1">
    <source>
        <dbReference type="SAM" id="SignalP"/>
    </source>
</evidence>
<organism evidence="2 3">
    <name type="scientific">Ruminococcus intestinalis</name>
    <dbReference type="NCBI Taxonomy" id="2763066"/>
    <lineage>
        <taxon>Bacteria</taxon>
        <taxon>Bacillati</taxon>
        <taxon>Bacillota</taxon>
        <taxon>Clostridia</taxon>
        <taxon>Eubacteriales</taxon>
        <taxon>Oscillospiraceae</taxon>
        <taxon>Ruminococcus</taxon>
    </lineage>
</organism>